<dbReference type="Gene3D" id="3.90.230.10">
    <property type="entry name" value="Creatinase/methionine aminopeptidase superfamily"/>
    <property type="match status" value="1"/>
</dbReference>
<dbReference type="OrthoDB" id="200535at2157"/>
<organism evidence="3 4">
    <name type="scientific">Natrarchaeobius chitinivorans</name>
    <dbReference type="NCBI Taxonomy" id="1679083"/>
    <lineage>
        <taxon>Archaea</taxon>
        <taxon>Methanobacteriati</taxon>
        <taxon>Methanobacteriota</taxon>
        <taxon>Stenosarchaea group</taxon>
        <taxon>Halobacteria</taxon>
        <taxon>Halobacteriales</taxon>
        <taxon>Natrialbaceae</taxon>
        <taxon>Natrarchaeobius</taxon>
    </lineage>
</organism>
<dbReference type="PANTHER" id="PTHR46112">
    <property type="entry name" value="AMINOPEPTIDASE"/>
    <property type="match status" value="1"/>
</dbReference>
<gene>
    <name evidence="3" type="ORF">EA472_02025</name>
</gene>
<proteinExistence type="predicted"/>
<evidence type="ECO:0000259" key="2">
    <source>
        <dbReference type="Pfam" id="PF00557"/>
    </source>
</evidence>
<evidence type="ECO:0000313" key="3">
    <source>
        <dbReference type="EMBL" id="RQH03368.1"/>
    </source>
</evidence>
<evidence type="ECO:0000313" key="4">
    <source>
        <dbReference type="Proteomes" id="UP000281431"/>
    </source>
</evidence>
<dbReference type="AlphaFoldDB" id="A0A3N6MJ54"/>
<dbReference type="PANTHER" id="PTHR46112:SF2">
    <property type="entry name" value="XAA-PRO AMINOPEPTIDASE P-RELATED"/>
    <property type="match status" value="1"/>
</dbReference>
<feature type="region of interest" description="Disordered" evidence="1">
    <location>
        <begin position="363"/>
        <end position="383"/>
    </location>
</feature>
<reference evidence="3 4" key="1">
    <citation type="submission" date="2018-10" db="EMBL/GenBank/DDBJ databases">
        <title>Natrarchaeobius chitinivorans gen. nov., sp. nov., and Natrarchaeobius haloalkaliphilus sp. nov., alkaliphilic, chitin-utilizing haloarchaea from hypersaline alkaline lakes.</title>
        <authorList>
            <person name="Sorokin D.Y."/>
            <person name="Elcheninov A.G."/>
            <person name="Kostrikina N.A."/>
            <person name="Bale N.J."/>
            <person name="Sinninghe Damste J.S."/>
            <person name="Khijniak T.V."/>
            <person name="Kublanov I.V."/>
            <person name="Toshchakov S.V."/>
        </authorList>
    </citation>
    <scope>NUCLEOTIDE SEQUENCE [LARGE SCALE GENOMIC DNA]</scope>
    <source>
        <strain evidence="3 4">AArcht7</strain>
    </source>
</reference>
<dbReference type="InterPro" id="IPR036005">
    <property type="entry name" value="Creatinase/aminopeptidase-like"/>
</dbReference>
<keyword evidence="4" id="KW-1185">Reference proteome</keyword>
<dbReference type="Proteomes" id="UP000281431">
    <property type="component" value="Unassembled WGS sequence"/>
</dbReference>
<dbReference type="SUPFAM" id="SSF55920">
    <property type="entry name" value="Creatinase/aminopeptidase"/>
    <property type="match status" value="1"/>
</dbReference>
<evidence type="ECO:0000256" key="1">
    <source>
        <dbReference type="SAM" id="MobiDB-lite"/>
    </source>
</evidence>
<comment type="caution">
    <text evidence="3">The sequence shown here is derived from an EMBL/GenBank/DDBJ whole genome shotgun (WGS) entry which is preliminary data.</text>
</comment>
<feature type="domain" description="Peptidase M24" evidence="2">
    <location>
        <begin position="173"/>
        <end position="358"/>
    </location>
</feature>
<dbReference type="EMBL" id="REFZ01000001">
    <property type="protein sequence ID" value="RQH03368.1"/>
    <property type="molecule type" value="Genomic_DNA"/>
</dbReference>
<dbReference type="InterPro" id="IPR050659">
    <property type="entry name" value="Peptidase_M24B"/>
</dbReference>
<sequence length="383" mass="40085">MTDGPASRGDGPPAVRTHLEAILSVELEDRNASAFVHAGSADEPAVAYCLAASERAPVAVGADRASSAVAYDGDDWLVRSSDRSRSDDGRPADRLAADLADRVTGETVLTPAYVPHDAALYLEDRGLSLASSDVLERARATKTDAERDRIESVQRAAGAGVRRAAALLADAAIADGASTGDGSAAGGRRLVLDGRELTPRRLDRAIDEAIVAAGAYPAGTTVVEPGSDGVLRPGEPIVLAVAPRGPDGYRGGLVRTLVVESDGGRERRAHVAITQAFRSARTMLAAGTESVTAVEADLEAEIRAFGEDGPIETRASGIGLEPRERPIDGGDEIGPGSLVRLEAAVRVDDDRWIRLADVVSKREENADRLDAPSRSLVPENLLE</sequence>
<name>A0A3N6MJ54_NATCH</name>
<dbReference type="Pfam" id="PF00557">
    <property type="entry name" value="Peptidase_M24"/>
    <property type="match status" value="1"/>
</dbReference>
<dbReference type="InterPro" id="IPR000994">
    <property type="entry name" value="Pept_M24"/>
</dbReference>
<protein>
    <submittedName>
        <fullName evidence="3">Peptidase M24</fullName>
    </submittedName>
</protein>
<accession>A0A3N6MJ54</accession>